<gene>
    <name evidence="1" type="ORF">UU58_C0001G0009</name>
</gene>
<accession>A0A0G0VWI5</accession>
<proteinExistence type="predicted"/>
<evidence type="ECO:0000313" key="1">
    <source>
        <dbReference type="EMBL" id="KKS05149.1"/>
    </source>
</evidence>
<name>A0A0G0VWI5_9BACT</name>
<evidence type="ECO:0000313" key="2">
    <source>
        <dbReference type="Proteomes" id="UP000034236"/>
    </source>
</evidence>
<protein>
    <submittedName>
        <fullName evidence="1">Uncharacterized protein</fullName>
    </submittedName>
</protein>
<sequence length="57" mass="6887">MELKPEQIGKFKELHKDFPEFANYTEDQVREIANGVANYYLTLYKIHQRIEKDKDKL</sequence>
<dbReference type="Proteomes" id="UP000034236">
    <property type="component" value="Unassembled WGS sequence"/>
</dbReference>
<organism evidence="1 2">
    <name type="scientific">Candidatus Nomurabacteria bacterium GW2011_GWA2_41_25</name>
    <dbReference type="NCBI Taxonomy" id="1618736"/>
    <lineage>
        <taxon>Bacteria</taxon>
        <taxon>Candidatus Nomuraibacteriota</taxon>
    </lineage>
</organism>
<comment type="caution">
    <text evidence="1">The sequence shown here is derived from an EMBL/GenBank/DDBJ whole genome shotgun (WGS) entry which is preliminary data.</text>
</comment>
<dbReference type="EMBL" id="LCBE01000001">
    <property type="protein sequence ID" value="KKS05149.1"/>
    <property type="molecule type" value="Genomic_DNA"/>
</dbReference>
<reference evidence="1 2" key="1">
    <citation type="journal article" date="2015" name="Nature">
        <title>rRNA introns, odd ribosomes, and small enigmatic genomes across a large radiation of phyla.</title>
        <authorList>
            <person name="Brown C.T."/>
            <person name="Hug L.A."/>
            <person name="Thomas B.C."/>
            <person name="Sharon I."/>
            <person name="Castelle C.J."/>
            <person name="Singh A."/>
            <person name="Wilkins M.J."/>
            <person name="Williams K.H."/>
            <person name="Banfield J.F."/>
        </authorList>
    </citation>
    <scope>NUCLEOTIDE SEQUENCE [LARGE SCALE GENOMIC DNA]</scope>
</reference>
<dbReference type="AlphaFoldDB" id="A0A0G0VWI5"/>